<reference evidence="1" key="2">
    <citation type="submission" date="2024-07" db="EMBL/GenBank/DDBJ databases">
        <title>Streptomyces haneummycinica sp. nov., a new antibiotic-producing actinobacterium isolated from marine sediment.</title>
        <authorList>
            <person name="Uemura M."/>
            <person name="Hamada M."/>
            <person name="Hirano S."/>
            <person name="Kobayashi K."/>
            <person name="Ohshiro T."/>
            <person name="Kobayashi T."/>
            <person name="Terahara T."/>
        </authorList>
    </citation>
    <scope>NUCLEOTIDE SEQUENCE</scope>
    <source>
        <strain evidence="1">KM77-8</strain>
    </source>
</reference>
<name>A0AAT9HF52_9ACTN</name>
<reference evidence="1" key="1">
    <citation type="submission" date="2024-06" db="EMBL/GenBank/DDBJ databases">
        <authorList>
            <consortium name="consrtm"/>
            <person name="Uemura M."/>
            <person name="Terahara T."/>
        </authorList>
    </citation>
    <scope>NUCLEOTIDE SEQUENCE</scope>
    <source>
        <strain evidence="1">KM77-8</strain>
    </source>
</reference>
<gene>
    <name evidence="1" type="ORF">SHKM778_23110</name>
</gene>
<sequence>MVRFLEAAEQALQETTDTVVDIGPGLTLCEPVEEVPVGVAVGLLQAYVLPLLPVSPVLLAQPGLLAYTYPPRVEPEDAQRLVCTAVGETYTLTRSSPKSSRNRSPVSSACFLPRSVRARA</sequence>
<dbReference type="EMBL" id="AP035768">
    <property type="protein sequence ID" value="BFO15923.1"/>
    <property type="molecule type" value="Genomic_DNA"/>
</dbReference>
<proteinExistence type="predicted"/>
<accession>A0AAT9HF52</accession>
<dbReference type="AlphaFoldDB" id="A0AAT9HF52"/>
<organism evidence="1">
    <name type="scientific">Streptomyces haneummycinicus</name>
    <dbReference type="NCBI Taxonomy" id="3074435"/>
    <lineage>
        <taxon>Bacteria</taxon>
        <taxon>Bacillati</taxon>
        <taxon>Actinomycetota</taxon>
        <taxon>Actinomycetes</taxon>
        <taxon>Kitasatosporales</taxon>
        <taxon>Streptomycetaceae</taxon>
        <taxon>Streptomyces</taxon>
    </lineage>
</organism>
<evidence type="ECO:0000313" key="1">
    <source>
        <dbReference type="EMBL" id="BFO15923.1"/>
    </source>
</evidence>
<protein>
    <submittedName>
        <fullName evidence="1">Uncharacterized protein</fullName>
    </submittedName>
</protein>